<gene>
    <name evidence="2" type="ORF">LAME_0C06260G</name>
</gene>
<sequence>MSNDPFVDYSQLLAHLLTEQGELNDGVVSFLYHLFPGELFVRAMSLLDSRDMFIYMFERPHTSCRHSESTVTEPDQTTEMITVHSKRGQAPKKRPNESSEDLNSKVMISHSQTTTAQAREAEEELYRDKKDNSITPKTTNLLCDQSNAAISAQQEPATSRKRDPIKALYDIPQTVVSRLVVKQDTPQSLPICVDLDRWFCSCDEYNAQFLENILQNADPDAQEHIPLYSRAIQELNPTTTPLRSDRFARLPTLNNKFQRYFRHELAMCPHLLAFAILLQTSPRTLAYFTQINASVYLITVQNLDEWLNLHLNVVH</sequence>
<accession>A0A1G4J2A7</accession>
<evidence type="ECO:0000256" key="1">
    <source>
        <dbReference type="SAM" id="MobiDB-lite"/>
    </source>
</evidence>
<evidence type="ECO:0000313" key="2">
    <source>
        <dbReference type="EMBL" id="SCU83714.1"/>
    </source>
</evidence>
<dbReference type="EMBL" id="LT598479">
    <property type="protein sequence ID" value="SCU83714.1"/>
    <property type="molecule type" value="Genomic_DNA"/>
</dbReference>
<feature type="compositionally biased region" description="Basic residues" evidence="1">
    <location>
        <begin position="84"/>
        <end position="93"/>
    </location>
</feature>
<name>A0A1G4J2A7_9SACH</name>
<protein>
    <submittedName>
        <fullName evidence="2">LAME_0C06260g1_1</fullName>
    </submittedName>
</protein>
<dbReference type="OrthoDB" id="4066852at2759"/>
<evidence type="ECO:0000313" key="3">
    <source>
        <dbReference type="Proteomes" id="UP000191144"/>
    </source>
</evidence>
<keyword evidence="3" id="KW-1185">Reference proteome</keyword>
<proteinExistence type="predicted"/>
<dbReference type="Proteomes" id="UP000191144">
    <property type="component" value="Chromosome C"/>
</dbReference>
<reference evidence="3" key="1">
    <citation type="submission" date="2016-03" db="EMBL/GenBank/DDBJ databases">
        <authorList>
            <person name="Devillers Hugo."/>
        </authorList>
    </citation>
    <scope>NUCLEOTIDE SEQUENCE [LARGE SCALE GENOMIC DNA]</scope>
</reference>
<organism evidence="2 3">
    <name type="scientific">Lachancea meyersii CBS 8951</name>
    <dbReference type="NCBI Taxonomy" id="1266667"/>
    <lineage>
        <taxon>Eukaryota</taxon>
        <taxon>Fungi</taxon>
        <taxon>Dikarya</taxon>
        <taxon>Ascomycota</taxon>
        <taxon>Saccharomycotina</taxon>
        <taxon>Saccharomycetes</taxon>
        <taxon>Saccharomycetales</taxon>
        <taxon>Saccharomycetaceae</taxon>
        <taxon>Lachancea</taxon>
    </lineage>
</organism>
<feature type="region of interest" description="Disordered" evidence="1">
    <location>
        <begin position="82"/>
        <end position="102"/>
    </location>
</feature>
<dbReference type="AlphaFoldDB" id="A0A1G4J2A7"/>